<dbReference type="AlphaFoldDB" id="A0A5N7A153"/>
<dbReference type="SUPFAM" id="SSF56176">
    <property type="entry name" value="FAD-binding/transporter-associated domain-like"/>
    <property type="match status" value="1"/>
</dbReference>
<gene>
    <name evidence="7" type="ORF">BDV27DRAFT_165540</name>
</gene>
<proteinExistence type="inferred from homology"/>
<keyword evidence="8" id="KW-1185">Reference proteome</keyword>
<evidence type="ECO:0000256" key="1">
    <source>
        <dbReference type="ARBA" id="ARBA00001974"/>
    </source>
</evidence>
<dbReference type="Gene3D" id="3.30.43.10">
    <property type="entry name" value="Uridine Diphospho-n-acetylenolpyruvylglucosamine Reductase, domain 2"/>
    <property type="match status" value="1"/>
</dbReference>
<dbReference type="EMBL" id="ML737681">
    <property type="protein sequence ID" value="KAE8363218.1"/>
    <property type="molecule type" value="Genomic_DNA"/>
</dbReference>
<dbReference type="GeneID" id="43658406"/>
<evidence type="ECO:0000256" key="2">
    <source>
        <dbReference type="ARBA" id="ARBA00005466"/>
    </source>
</evidence>
<dbReference type="Pfam" id="PF01565">
    <property type="entry name" value="FAD_binding_4"/>
    <property type="match status" value="1"/>
</dbReference>
<dbReference type="GO" id="GO:0016491">
    <property type="term" value="F:oxidoreductase activity"/>
    <property type="evidence" value="ECO:0007669"/>
    <property type="project" value="UniProtKB-KW"/>
</dbReference>
<keyword evidence="5" id="KW-0560">Oxidoreductase</keyword>
<dbReference type="Gene3D" id="3.30.465.10">
    <property type="match status" value="1"/>
</dbReference>
<organism evidence="7 8">
    <name type="scientific">Aspergillus caelatus</name>
    <dbReference type="NCBI Taxonomy" id="61420"/>
    <lineage>
        <taxon>Eukaryota</taxon>
        <taxon>Fungi</taxon>
        <taxon>Dikarya</taxon>
        <taxon>Ascomycota</taxon>
        <taxon>Pezizomycotina</taxon>
        <taxon>Eurotiomycetes</taxon>
        <taxon>Eurotiomycetidae</taxon>
        <taxon>Eurotiales</taxon>
        <taxon>Aspergillaceae</taxon>
        <taxon>Aspergillus</taxon>
        <taxon>Aspergillus subgen. Circumdati</taxon>
    </lineage>
</organism>
<dbReference type="Proteomes" id="UP000326268">
    <property type="component" value="Unassembled WGS sequence"/>
</dbReference>
<name>A0A5N7A153_9EURO</name>
<evidence type="ECO:0000259" key="6">
    <source>
        <dbReference type="PROSITE" id="PS51387"/>
    </source>
</evidence>
<feature type="domain" description="FAD-binding PCMH-type" evidence="6">
    <location>
        <begin position="42"/>
        <end position="212"/>
    </location>
</feature>
<sequence length="474" mass="52163">MPFLSYSRALLLKKELHETNAEVITPDDENYAESITRFSESCEREAGAVVRVTSTNEVSKVVGFATKRHIPFVVQGGGYSTSGASSTHGGIVISLSKMSNVVVDPASQTVAAQAGATWSDVDTAAASFQLAVVGCTVNQTSVGGTALGGGYGWLTGRHSLIIDNLLSVKMVLADGSIVMASGSENPDLFWAIRGAGQDFGVATELVFRAHSQRNKVFGGLLYFTVDKLPKIVEFANRFEQLSTGNEGLFFGFAVPSPMEVLMIFVIPFYNGPREEAESFFQPILALDAVVSETNMMPYPEINTLMNRAARFGGRKRFGATNVTLPLDLQFLKELYTDFDNIINMYPRVNESIVVFELLPYNQVIKVSNDATAFANRGKYYNAGLMFCWHHAELDYKMRSLQQDMAHKIGERAGVARSTELGDGVGVYANYAGHEVNSKQIFGDNIARLQKLKIKYDPNNVFRKWHDMFLHTNTS</sequence>
<keyword evidence="3" id="KW-0285">Flavoprotein</keyword>
<evidence type="ECO:0000256" key="4">
    <source>
        <dbReference type="ARBA" id="ARBA00022827"/>
    </source>
</evidence>
<dbReference type="InterPro" id="IPR036318">
    <property type="entry name" value="FAD-bd_PCMH-like_sf"/>
</dbReference>
<dbReference type="OrthoDB" id="415825at2759"/>
<dbReference type="Pfam" id="PF08031">
    <property type="entry name" value="BBE"/>
    <property type="match status" value="1"/>
</dbReference>
<dbReference type="InterPro" id="IPR016166">
    <property type="entry name" value="FAD-bd_PCMH"/>
</dbReference>
<dbReference type="GO" id="GO:0071949">
    <property type="term" value="F:FAD binding"/>
    <property type="evidence" value="ECO:0007669"/>
    <property type="project" value="InterPro"/>
</dbReference>
<dbReference type="InterPro" id="IPR006094">
    <property type="entry name" value="Oxid_FAD_bind_N"/>
</dbReference>
<dbReference type="InterPro" id="IPR012951">
    <property type="entry name" value="BBE"/>
</dbReference>
<dbReference type="RefSeq" id="XP_031926299.1">
    <property type="nucleotide sequence ID" value="XM_032073960.1"/>
</dbReference>
<evidence type="ECO:0000313" key="8">
    <source>
        <dbReference type="Proteomes" id="UP000326268"/>
    </source>
</evidence>
<dbReference type="InterPro" id="IPR050416">
    <property type="entry name" value="FAD-linked_Oxidoreductase"/>
</dbReference>
<keyword evidence="4" id="KW-0274">FAD</keyword>
<evidence type="ECO:0000256" key="5">
    <source>
        <dbReference type="ARBA" id="ARBA00023002"/>
    </source>
</evidence>
<evidence type="ECO:0000313" key="7">
    <source>
        <dbReference type="EMBL" id="KAE8363218.1"/>
    </source>
</evidence>
<dbReference type="Gene3D" id="3.40.462.20">
    <property type="match status" value="1"/>
</dbReference>
<dbReference type="InterPro" id="IPR016169">
    <property type="entry name" value="FAD-bd_PCMH_sub2"/>
</dbReference>
<accession>A0A5N7A153</accession>
<comment type="cofactor">
    <cofactor evidence="1">
        <name>FAD</name>
        <dbReference type="ChEBI" id="CHEBI:57692"/>
    </cofactor>
</comment>
<reference evidence="7 8" key="1">
    <citation type="submission" date="2019-04" db="EMBL/GenBank/DDBJ databases">
        <title>Friends and foes A comparative genomics studyof 23 Aspergillus species from section Flavi.</title>
        <authorList>
            <consortium name="DOE Joint Genome Institute"/>
            <person name="Kjaerbolling I."/>
            <person name="Vesth T."/>
            <person name="Frisvad J.C."/>
            <person name="Nybo J.L."/>
            <person name="Theobald S."/>
            <person name="Kildgaard S."/>
            <person name="Isbrandt T."/>
            <person name="Kuo A."/>
            <person name="Sato A."/>
            <person name="Lyhne E.K."/>
            <person name="Kogle M.E."/>
            <person name="Wiebenga A."/>
            <person name="Kun R.S."/>
            <person name="Lubbers R.J."/>
            <person name="Makela M.R."/>
            <person name="Barry K."/>
            <person name="Chovatia M."/>
            <person name="Clum A."/>
            <person name="Daum C."/>
            <person name="Haridas S."/>
            <person name="He G."/>
            <person name="LaButti K."/>
            <person name="Lipzen A."/>
            <person name="Mondo S."/>
            <person name="Riley R."/>
            <person name="Salamov A."/>
            <person name="Simmons B.A."/>
            <person name="Magnuson J.K."/>
            <person name="Henrissat B."/>
            <person name="Mortensen U.H."/>
            <person name="Larsen T.O."/>
            <person name="Devries R.P."/>
            <person name="Grigoriev I.V."/>
            <person name="Machida M."/>
            <person name="Baker S.E."/>
            <person name="Andersen M.R."/>
        </authorList>
    </citation>
    <scope>NUCLEOTIDE SEQUENCE [LARGE SCALE GENOMIC DNA]</scope>
    <source>
        <strain evidence="7 8">CBS 763.97</strain>
    </source>
</reference>
<dbReference type="InterPro" id="IPR016167">
    <property type="entry name" value="FAD-bd_PCMH_sub1"/>
</dbReference>
<evidence type="ECO:0000256" key="3">
    <source>
        <dbReference type="ARBA" id="ARBA00022630"/>
    </source>
</evidence>
<dbReference type="PANTHER" id="PTHR42973">
    <property type="entry name" value="BINDING OXIDOREDUCTASE, PUTATIVE (AFU_ORTHOLOGUE AFUA_1G17690)-RELATED"/>
    <property type="match status" value="1"/>
</dbReference>
<dbReference type="PROSITE" id="PS51387">
    <property type="entry name" value="FAD_PCMH"/>
    <property type="match status" value="1"/>
</dbReference>
<dbReference type="PANTHER" id="PTHR42973:SF39">
    <property type="entry name" value="FAD-BINDING PCMH-TYPE DOMAIN-CONTAINING PROTEIN"/>
    <property type="match status" value="1"/>
</dbReference>
<comment type="similarity">
    <text evidence="2">Belongs to the oxygen-dependent FAD-linked oxidoreductase family.</text>
</comment>
<protein>
    <submittedName>
        <fullName evidence="7">FAD-binding domain-containing protein</fullName>
    </submittedName>
</protein>